<accession>A0A1F8ACS5</accession>
<dbReference type="EMBL" id="LYCR01000008">
    <property type="protein sequence ID" value="OGM49502.1"/>
    <property type="molecule type" value="Genomic_DNA"/>
</dbReference>
<dbReference type="SUPFAM" id="SSF56112">
    <property type="entry name" value="Protein kinase-like (PK-like)"/>
    <property type="match status" value="1"/>
</dbReference>
<dbReference type="STRING" id="109264.A0A1F8ACS5"/>
<feature type="region of interest" description="Disordered" evidence="1">
    <location>
        <begin position="263"/>
        <end position="282"/>
    </location>
</feature>
<dbReference type="Pfam" id="PF14479">
    <property type="entry name" value="HeLo"/>
    <property type="match status" value="1"/>
</dbReference>
<gene>
    <name evidence="3" type="ORF">ABOM_001746</name>
</gene>
<dbReference type="Gene3D" id="1.10.510.10">
    <property type="entry name" value="Transferase(Phosphotransferase) domain 1"/>
    <property type="match status" value="1"/>
</dbReference>
<name>A0A1F8ACS5_9EURO</name>
<keyword evidence="4" id="KW-1185">Reference proteome</keyword>
<dbReference type="InterPro" id="IPR011009">
    <property type="entry name" value="Kinase-like_dom_sf"/>
</dbReference>
<feature type="domain" description="Protein kinase" evidence="2">
    <location>
        <begin position="274"/>
        <end position="566"/>
    </location>
</feature>
<dbReference type="Gene3D" id="1.20.120.1020">
    <property type="entry name" value="Prion-inhibition and propagation, HeLo domain"/>
    <property type="match status" value="1"/>
</dbReference>
<dbReference type="Proteomes" id="UP000179179">
    <property type="component" value="Unassembled WGS sequence"/>
</dbReference>
<dbReference type="GO" id="GO:0005524">
    <property type="term" value="F:ATP binding"/>
    <property type="evidence" value="ECO:0007669"/>
    <property type="project" value="InterPro"/>
</dbReference>
<evidence type="ECO:0000313" key="3">
    <source>
        <dbReference type="EMBL" id="OGM49502.1"/>
    </source>
</evidence>
<dbReference type="OrthoDB" id="1911848at2759"/>
<sequence>MADPIGVAGLALSGISLFFQVYAGTLMLAARDVPEQYQRLRYRLEIEQGKLLSWGHSFGLLREESEEEDGLTISIPQHVRCLVQGYIEPLWQKVLYFTTKTPGFVPKDKGEETLSVYHRGMARRFRLDHMYQKAKQGTVRLRDRIHWAHWKMDELQDLVECMIHVNNSVIALTEVKTQQEIQETVKATLMGLLSLQDTVNGLKELMIAVDENRRNSQPSQLPLSEPEDLLRKLAELKEMRLQSRHSKDEGSLQASLKISPERVWPSDQMKYPSPQRQDATKDGNKGFWVEYKDYSSSQQTAGPKKDEIERHIVRELATLLSLKLPQSFRVAQCVGYYEEGGSFGLVFEKHTEHADQTIIPLSHCLSLESEMPSLGERVALAQGIVQTVFQLHVVGWLHKGLRPANILLFEDHHGHIAYGKPYISGFEDSRPAAQPNLTEEAHSRLVNDDWYRHPLIQTQMPRHREFPYCMQYDLYSLGILLVEIGLWKSIPNVQRMVGPSDIKSHILGNRGGLIQAIQFAMGKIYADIVINCLDPGEAMDDQIQMDSYIYHFETLVVKPMNRMSVD</sequence>
<dbReference type="PANTHER" id="PTHR37542:SF1">
    <property type="entry name" value="PRION-INHIBITION AND PROPAGATION HELO DOMAIN-CONTAINING PROTEIN"/>
    <property type="match status" value="1"/>
</dbReference>
<evidence type="ECO:0000313" key="4">
    <source>
        <dbReference type="Proteomes" id="UP000179179"/>
    </source>
</evidence>
<dbReference type="RefSeq" id="XP_022393219.1">
    <property type="nucleotide sequence ID" value="XM_022528876.1"/>
</dbReference>
<comment type="caution">
    <text evidence="3">The sequence shown here is derived from an EMBL/GenBank/DDBJ whole genome shotgun (WGS) entry which is preliminary data.</text>
</comment>
<dbReference type="GeneID" id="34445136"/>
<dbReference type="PANTHER" id="PTHR37542">
    <property type="entry name" value="HELO DOMAIN-CONTAINING PROTEIN-RELATED"/>
    <property type="match status" value="1"/>
</dbReference>
<protein>
    <recommendedName>
        <fullName evidence="2">Protein kinase domain-containing protein</fullName>
    </recommendedName>
</protein>
<proteinExistence type="predicted"/>
<dbReference type="InterPro" id="IPR029498">
    <property type="entry name" value="HeLo_dom"/>
</dbReference>
<evidence type="ECO:0000256" key="1">
    <source>
        <dbReference type="SAM" id="MobiDB-lite"/>
    </source>
</evidence>
<organism evidence="3 4">
    <name type="scientific">Aspergillus bombycis</name>
    <dbReference type="NCBI Taxonomy" id="109264"/>
    <lineage>
        <taxon>Eukaryota</taxon>
        <taxon>Fungi</taxon>
        <taxon>Dikarya</taxon>
        <taxon>Ascomycota</taxon>
        <taxon>Pezizomycotina</taxon>
        <taxon>Eurotiomycetes</taxon>
        <taxon>Eurotiomycetidae</taxon>
        <taxon>Eurotiales</taxon>
        <taxon>Aspergillaceae</taxon>
        <taxon>Aspergillus</taxon>
    </lineage>
</organism>
<dbReference type="InterPro" id="IPR038305">
    <property type="entry name" value="HeLo_sf"/>
</dbReference>
<dbReference type="AlphaFoldDB" id="A0A1F8ACS5"/>
<dbReference type="PROSITE" id="PS50011">
    <property type="entry name" value="PROTEIN_KINASE_DOM"/>
    <property type="match status" value="1"/>
</dbReference>
<dbReference type="InterPro" id="IPR000719">
    <property type="entry name" value="Prot_kinase_dom"/>
</dbReference>
<dbReference type="GO" id="GO:0004672">
    <property type="term" value="F:protein kinase activity"/>
    <property type="evidence" value="ECO:0007669"/>
    <property type="project" value="InterPro"/>
</dbReference>
<reference evidence="3 4" key="1">
    <citation type="journal article" date="2016" name="Genome Biol. Evol.">
        <title>Draft genome sequence of an aflatoxigenic Aspergillus species, A. bombycis.</title>
        <authorList>
            <person name="Moore G.G."/>
            <person name="Mack B.M."/>
            <person name="Beltz S.B."/>
            <person name="Gilbert M.K."/>
        </authorList>
    </citation>
    <scope>NUCLEOTIDE SEQUENCE [LARGE SCALE GENOMIC DNA]</scope>
    <source>
        <strain evidence="4">NRRL 26010</strain>
    </source>
</reference>
<evidence type="ECO:0000259" key="2">
    <source>
        <dbReference type="PROSITE" id="PS50011"/>
    </source>
</evidence>